<keyword evidence="1" id="KW-0697">Rotamase</keyword>
<dbReference type="InterPro" id="IPR046357">
    <property type="entry name" value="PPIase_dom_sf"/>
</dbReference>
<dbReference type="PROSITE" id="PS50198">
    <property type="entry name" value="PPIC_PPIASE_2"/>
    <property type="match status" value="1"/>
</dbReference>
<evidence type="ECO:0000259" key="2">
    <source>
        <dbReference type="PROSITE" id="PS50198"/>
    </source>
</evidence>
<dbReference type="Gene3D" id="1.10.4030.10">
    <property type="entry name" value="Porin chaperone SurA, peptide-binding domain"/>
    <property type="match status" value="1"/>
</dbReference>
<dbReference type="EMBL" id="VNIB01000009">
    <property type="protein sequence ID" value="TYO97637.1"/>
    <property type="molecule type" value="Genomic_DNA"/>
</dbReference>
<organism evidence="3 4">
    <name type="scientific">Geothermobacter ehrlichii</name>
    <dbReference type="NCBI Taxonomy" id="213224"/>
    <lineage>
        <taxon>Bacteria</taxon>
        <taxon>Pseudomonadati</taxon>
        <taxon>Thermodesulfobacteriota</taxon>
        <taxon>Desulfuromonadia</taxon>
        <taxon>Desulfuromonadales</taxon>
        <taxon>Geothermobacteraceae</taxon>
        <taxon>Geothermobacter</taxon>
    </lineage>
</organism>
<keyword evidence="4" id="KW-1185">Reference proteome</keyword>
<comment type="caution">
    <text evidence="3">The sequence shown here is derived from an EMBL/GenBank/DDBJ whole genome shotgun (WGS) entry which is preliminary data.</text>
</comment>
<dbReference type="GO" id="GO:0003755">
    <property type="term" value="F:peptidyl-prolyl cis-trans isomerase activity"/>
    <property type="evidence" value="ECO:0007669"/>
    <property type="project" value="UniProtKB-KW"/>
</dbReference>
<dbReference type="SUPFAM" id="SSF109998">
    <property type="entry name" value="Triger factor/SurA peptide-binding domain-like"/>
    <property type="match status" value="1"/>
</dbReference>
<feature type="domain" description="PpiC" evidence="2">
    <location>
        <begin position="175"/>
        <end position="264"/>
    </location>
</feature>
<proteinExistence type="predicted"/>
<dbReference type="InterPro" id="IPR027304">
    <property type="entry name" value="Trigger_fact/SurA_dom_sf"/>
</dbReference>
<evidence type="ECO:0000313" key="3">
    <source>
        <dbReference type="EMBL" id="TYO97637.1"/>
    </source>
</evidence>
<reference evidence="3 4" key="1">
    <citation type="submission" date="2019-07" db="EMBL/GenBank/DDBJ databases">
        <title>Genomic Encyclopedia of Type Strains, Phase IV (KMG-IV): sequencing the most valuable type-strain genomes for metagenomic binning, comparative biology and taxonomic classification.</title>
        <authorList>
            <person name="Goeker M."/>
        </authorList>
    </citation>
    <scope>NUCLEOTIDE SEQUENCE [LARGE SCALE GENOMIC DNA]</scope>
    <source>
        <strain evidence="3 4">SS015</strain>
    </source>
</reference>
<accession>A0A5D3WID4</accession>
<dbReference type="Proteomes" id="UP000324159">
    <property type="component" value="Unassembled WGS sequence"/>
</dbReference>
<dbReference type="InterPro" id="IPR050245">
    <property type="entry name" value="PrsA_foldase"/>
</dbReference>
<dbReference type="AlphaFoldDB" id="A0A5D3WID4"/>
<dbReference type="PANTHER" id="PTHR47245">
    <property type="entry name" value="PEPTIDYLPROLYL ISOMERASE"/>
    <property type="match status" value="1"/>
</dbReference>
<evidence type="ECO:0000313" key="4">
    <source>
        <dbReference type="Proteomes" id="UP000324159"/>
    </source>
</evidence>
<dbReference type="InterPro" id="IPR000297">
    <property type="entry name" value="PPIase_PpiC"/>
</dbReference>
<protein>
    <submittedName>
        <fullName evidence="3">Peptidyl-prolyl cis-trans isomerase C</fullName>
    </submittedName>
</protein>
<dbReference type="Pfam" id="PF13145">
    <property type="entry name" value="Rotamase_2"/>
    <property type="match status" value="1"/>
</dbReference>
<gene>
    <name evidence="3" type="ORF">EDC39_10940</name>
</gene>
<evidence type="ECO:0000256" key="1">
    <source>
        <dbReference type="PROSITE-ProRule" id="PRU00278"/>
    </source>
</evidence>
<dbReference type="Gene3D" id="3.10.50.40">
    <property type="match status" value="1"/>
</dbReference>
<dbReference type="SUPFAM" id="SSF54534">
    <property type="entry name" value="FKBP-like"/>
    <property type="match status" value="1"/>
</dbReference>
<sequence>MLVCPVMMRGLRCLVLVLLLVAGLVGCRRETPESRPLLRVNDRVLSAERFDREFARSLPADRLLSPDERRDLRRSFLAQIIDRELILAEADRLDLQVTAGELTRARREIERDYADREFEQMLERRGLTLDEWQRQLTDELLIEKVIDLQVRSRIAISDQEVAAYYRDHRDEFDRPEQARARQIVVGSREEGERLLGLLRQGESFAEVARAHSLSPDAEQGGDLGWFPRGQMPPEFDRAVFSLPVGRLSDLVKSPYGYHIFLVEERRPARRLALDEARDEIRKILRRQAEKTAFQSWLKELRRRARIEIDLQQLDRTASG</sequence>
<dbReference type="OrthoDB" id="14196at2"/>
<name>A0A5D3WID4_9BACT</name>
<dbReference type="Pfam" id="PF13624">
    <property type="entry name" value="SurA_N_3"/>
    <property type="match status" value="1"/>
</dbReference>
<keyword evidence="1 3" id="KW-0413">Isomerase</keyword>
<dbReference type="PANTHER" id="PTHR47245:SF2">
    <property type="entry name" value="PEPTIDYL-PROLYL CIS-TRANS ISOMERASE HP_0175-RELATED"/>
    <property type="match status" value="1"/>
</dbReference>